<feature type="compositionally biased region" description="Basic and acidic residues" evidence="2">
    <location>
        <begin position="141"/>
        <end position="161"/>
    </location>
</feature>
<feature type="compositionally biased region" description="Basic and acidic residues" evidence="2">
    <location>
        <begin position="224"/>
        <end position="238"/>
    </location>
</feature>
<dbReference type="Gene3D" id="3.30.1950.10">
    <property type="entry name" value="wza like domain"/>
    <property type="match status" value="1"/>
</dbReference>
<feature type="domain" description="Soluble ligand binding" evidence="5">
    <location>
        <begin position="460"/>
        <end position="503"/>
    </location>
</feature>
<dbReference type="InterPro" id="IPR049712">
    <property type="entry name" value="Poly_export"/>
</dbReference>
<feature type="region of interest" description="Disordered" evidence="2">
    <location>
        <begin position="135"/>
        <end position="241"/>
    </location>
</feature>
<dbReference type="Gene3D" id="3.10.560.10">
    <property type="entry name" value="Outer membrane lipoprotein wza domain like"/>
    <property type="match status" value="5"/>
</dbReference>
<feature type="domain" description="Soluble ligand binding" evidence="5">
    <location>
        <begin position="553"/>
        <end position="577"/>
    </location>
</feature>
<dbReference type="Pfam" id="PF02563">
    <property type="entry name" value="Poly_export"/>
    <property type="match status" value="1"/>
</dbReference>
<keyword evidence="1 3" id="KW-0732">Signal</keyword>
<dbReference type="AlphaFoldDB" id="A0A7W7ZGY1"/>
<name>A0A7W7ZGY1_9BACT</name>
<feature type="signal peptide" evidence="3">
    <location>
        <begin position="1"/>
        <end position="22"/>
    </location>
</feature>
<dbReference type="EMBL" id="JACHIP010000006">
    <property type="protein sequence ID" value="MBB5059677.1"/>
    <property type="molecule type" value="Genomic_DNA"/>
</dbReference>
<evidence type="ECO:0000256" key="1">
    <source>
        <dbReference type="ARBA" id="ARBA00022729"/>
    </source>
</evidence>
<gene>
    <name evidence="6" type="ORF">HDF16_004403</name>
</gene>
<feature type="compositionally biased region" description="Polar residues" evidence="2">
    <location>
        <begin position="42"/>
        <end position="53"/>
    </location>
</feature>
<evidence type="ECO:0000259" key="5">
    <source>
        <dbReference type="Pfam" id="PF10531"/>
    </source>
</evidence>
<feature type="domain" description="Polysaccharide export protein N-terminal" evidence="4">
    <location>
        <begin position="296"/>
        <end position="368"/>
    </location>
</feature>
<feature type="domain" description="Soluble ligand binding" evidence="5">
    <location>
        <begin position="738"/>
        <end position="782"/>
    </location>
</feature>
<sequence length="987" mass="106101">MSSLHRAILIAVSLTSINLVFAQQQQQQQQSPGDLQQGEIPATNSGISSSQTGRPPATRRDSLSAVQIDSILQQHPDLIVELKSLLADQLQQTGINALADSITDEQLYDQIALSASLRSTITDWLRARGYVVQSDLQRSASDQDVHDPRSLDELRGGDDLPRMATDPDLDQLSPQLSNIAPPQHSPEDSSSLLPIGRRESDRQAQLESQNPQTTRKSSVSSDSQRPDQKDTPAPELIHRPTPYNLLSLRDLYTQIPQDTTKLKRFGSEVFLRRDGGQLSQSESATTHQAPLDVPIGPDYILGSGDSIVINLSGGVSQTLNRTIDREGKIALPEAGSLVVAGLSLDRAQVVIEAALKQQFRTAHADVTIARLRTVRVYVVGDVQRPGAYDITSLSTPLNALFAAGGPTSVGSLRIVRHLRGGQLVREVDLYDFLLHGLRVNDERLQSGDTLLVPAAGPQASISGAVKRPAIYELKAGETLATLLEDAGGATAAASMNHVTIDRIEADHKRETLTLDIKHDGSQEDVLSATSSFSIHDGDSIRVAPILPYSESAVYLEGHVVRPGKYSYREGMKLSDLLRSYQDLLPEPSVNGDIVRLVPPDLHAETIQFQVADVLIGNASIALRPFDTVKLYGRYEVDSPRVTIRGEVLHPGSYALSDGMTAAGLVRMAGGFKRDALLESADLTSYSVVNGDKVVSDRSSIQIGKAIGGLDRSSDVPLKSGDILTIHQISGWSDIGASVRINGEAVYPGSYGLQEGERLSSVLRRAGGFRSTAYPDGAILIRTQVKQLEEKSREELIRQIETTSVSARITPSLSGQDQSSLLQAATQQQNEVLARLRSQPASGRLVIHIGSDIASWANTDADIELRSGDILTIPKRPGFVLVSGQVYNSSAITFVPGKSAGWYLQQAGGTNEVANNKEIFVVRANGSVIGRRSGGTFSGGVLSTRLQPGDLIVVPQKIIGGSLVWRNLLTVAQIASSLAITAAVSGVL</sequence>
<dbReference type="Proteomes" id="UP000540989">
    <property type="component" value="Unassembled WGS sequence"/>
</dbReference>
<dbReference type="InterPro" id="IPR003715">
    <property type="entry name" value="Poly_export_N"/>
</dbReference>
<evidence type="ECO:0000256" key="3">
    <source>
        <dbReference type="SAM" id="SignalP"/>
    </source>
</evidence>
<dbReference type="SUPFAM" id="SSF142984">
    <property type="entry name" value="Nqo1 middle domain-like"/>
    <property type="match status" value="1"/>
</dbReference>
<feature type="domain" description="Soluble ligand binding" evidence="5">
    <location>
        <begin position="640"/>
        <end position="684"/>
    </location>
</feature>
<proteinExistence type="predicted"/>
<dbReference type="PANTHER" id="PTHR33619">
    <property type="entry name" value="POLYSACCHARIDE EXPORT PROTEIN GFCE-RELATED"/>
    <property type="match status" value="1"/>
</dbReference>
<keyword evidence="7" id="KW-1185">Reference proteome</keyword>
<dbReference type="InterPro" id="IPR019554">
    <property type="entry name" value="Soluble_ligand-bd"/>
</dbReference>
<evidence type="ECO:0000256" key="2">
    <source>
        <dbReference type="SAM" id="MobiDB-lite"/>
    </source>
</evidence>
<dbReference type="RefSeq" id="WP_246409536.1">
    <property type="nucleotide sequence ID" value="NZ_JACHIP010000006.1"/>
</dbReference>
<evidence type="ECO:0000313" key="7">
    <source>
        <dbReference type="Proteomes" id="UP000540989"/>
    </source>
</evidence>
<dbReference type="PANTHER" id="PTHR33619:SF3">
    <property type="entry name" value="POLYSACCHARIDE EXPORT PROTEIN GFCE-RELATED"/>
    <property type="match status" value="1"/>
</dbReference>
<dbReference type="Pfam" id="PF10531">
    <property type="entry name" value="SLBB"/>
    <property type="match status" value="5"/>
</dbReference>
<evidence type="ECO:0000259" key="4">
    <source>
        <dbReference type="Pfam" id="PF02563"/>
    </source>
</evidence>
<reference evidence="6 7" key="1">
    <citation type="submission" date="2020-08" db="EMBL/GenBank/DDBJ databases">
        <title>Genomic Encyclopedia of Type Strains, Phase IV (KMG-V): Genome sequencing to study the core and pangenomes of soil and plant-associated prokaryotes.</title>
        <authorList>
            <person name="Whitman W."/>
        </authorList>
    </citation>
    <scope>NUCLEOTIDE SEQUENCE [LARGE SCALE GENOMIC DNA]</scope>
    <source>
        <strain evidence="6 7">M8UP14</strain>
    </source>
</reference>
<evidence type="ECO:0000313" key="6">
    <source>
        <dbReference type="EMBL" id="MBB5059677.1"/>
    </source>
</evidence>
<organism evidence="6 7">
    <name type="scientific">Granulicella aggregans</name>
    <dbReference type="NCBI Taxonomy" id="474949"/>
    <lineage>
        <taxon>Bacteria</taxon>
        <taxon>Pseudomonadati</taxon>
        <taxon>Acidobacteriota</taxon>
        <taxon>Terriglobia</taxon>
        <taxon>Terriglobales</taxon>
        <taxon>Acidobacteriaceae</taxon>
        <taxon>Granulicella</taxon>
    </lineage>
</organism>
<comment type="caution">
    <text evidence="6">The sequence shown here is derived from an EMBL/GenBank/DDBJ whole genome shotgun (WGS) entry which is preliminary data.</text>
</comment>
<feature type="domain" description="Soluble ligand binding" evidence="5">
    <location>
        <begin position="375"/>
        <end position="422"/>
    </location>
</feature>
<feature type="compositionally biased region" description="Polar residues" evidence="2">
    <location>
        <begin position="205"/>
        <end position="223"/>
    </location>
</feature>
<accession>A0A7W7ZGY1</accession>
<protein>
    <submittedName>
        <fullName evidence="6">Protein involved in polysaccharide export with SLBB domain</fullName>
    </submittedName>
</protein>
<feature type="chain" id="PRO_5031205645" evidence="3">
    <location>
        <begin position="23"/>
        <end position="987"/>
    </location>
</feature>
<dbReference type="GO" id="GO:0015159">
    <property type="term" value="F:polysaccharide transmembrane transporter activity"/>
    <property type="evidence" value="ECO:0007669"/>
    <property type="project" value="InterPro"/>
</dbReference>
<feature type="region of interest" description="Disordered" evidence="2">
    <location>
        <begin position="28"/>
        <end position="61"/>
    </location>
</feature>